<accession>A0AAE0HKX6</accession>
<protein>
    <submittedName>
        <fullName evidence="2">Uncharacterized protein</fullName>
    </submittedName>
</protein>
<dbReference type="GeneID" id="87840003"/>
<dbReference type="Proteomes" id="UP001278766">
    <property type="component" value="Unassembled WGS sequence"/>
</dbReference>
<dbReference type="RefSeq" id="XP_062661967.1">
    <property type="nucleotide sequence ID" value="XM_062803055.1"/>
</dbReference>
<evidence type="ECO:0000313" key="2">
    <source>
        <dbReference type="EMBL" id="KAK3298453.1"/>
    </source>
</evidence>
<reference evidence="2" key="2">
    <citation type="submission" date="2023-06" db="EMBL/GenBank/DDBJ databases">
        <authorList>
            <consortium name="Lawrence Berkeley National Laboratory"/>
            <person name="Haridas S."/>
            <person name="Hensen N."/>
            <person name="Bonometti L."/>
            <person name="Westerberg I."/>
            <person name="Brannstrom I.O."/>
            <person name="Guillou S."/>
            <person name="Cros-Aarteil S."/>
            <person name="Calhoun S."/>
            <person name="Kuo A."/>
            <person name="Mondo S."/>
            <person name="Pangilinan J."/>
            <person name="Riley R."/>
            <person name="Labutti K."/>
            <person name="Andreopoulos B."/>
            <person name="Lipzen A."/>
            <person name="Chen C."/>
            <person name="Yanf M."/>
            <person name="Daum C."/>
            <person name="Ng V."/>
            <person name="Clum A."/>
            <person name="Steindorff A."/>
            <person name="Ohm R."/>
            <person name="Martin F."/>
            <person name="Silar P."/>
            <person name="Natvig D."/>
            <person name="Lalanne C."/>
            <person name="Gautier V."/>
            <person name="Ament-Velasquez S.L."/>
            <person name="Kruys A."/>
            <person name="Hutchinson M.I."/>
            <person name="Powell A.J."/>
            <person name="Barry K."/>
            <person name="Miller A.N."/>
            <person name="Grigoriev I.V."/>
            <person name="Debuchy R."/>
            <person name="Gladieux P."/>
            <person name="Thoren M.H."/>
            <person name="Johannesson H."/>
        </authorList>
    </citation>
    <scope>NUCLEOTIDE SEQUENCE</scope>
    <source>
        <strain evidence="2">CBS 168.71</strain>
    </source>
</reference>
<keyword evidence="3" id="KW-1185">Reference proteome</keyword>
<keyword evidence="1" id="KW-1133">Transmembrane helix</keyword>
<gene>
    <name evidence="2" type="ORF">B0H64DRAFT_385171</name>
</gene>
<reference evidence="2" key="1">
    <citation type="journal article" date="2023" name="Mol. Phylogenet. Evol.">
        <title>Genome-scale phylogeny and comparative genomics of the fungal order Sordariales.</title>
        <authorList>
            <person name="Hensen N."/>
            <person name="Bonometti L."/>
            <person name="Westerberg I."/>
            <person name="Brannstrom I.O."/>
            <person name="Guillou S."/>
            <person name="Cros-Aarteil S."/>
            <person name="Calhoun S."/>
            <person name="Haridas S."/>
            <person name="Kuo A."/>
            <person name="Mondo S."/>
            <person name="Pangilinan J."/>
            <person name="Riley R."/>
            <person name="LaButti K."/>
            <person name="Andreopoulos B."/>
            <person name="Lipzen A."/>
            <person name="Chen C."/>
            <person name="Yan M."/>
            <person name="Daum C."/>
            <person name="Ng V."/>
            <person name="Clum A."/>
            <person name="Steindorff A."/>
            <person name="Ohm R.A."/>
            <person name="Martin F."/>
            <person name="Silar P."/>
            <person name="Natvig D.O."/>
            <person name="Lalanne C."/>
            <person name="Gautier V."/>
            <person name="Ament-Velasquez S.L."/>
            <person name="Kruys A."/>
            <person name="Hutchinson M.I."/>
            <person name="Powell A.J."/>
            <person name="Barry K."/>
            <person name="Miller A.N."/>
            <person name="Grigoriev I.V."/>
            <person name="Debuchy R."/>
            <person name="Gladieux P."/>
            <person name="Hiltunen Thoren M."/>
            <person name="Johannesson H."/>
        </authorList>
    </citation>
    <scope>NUCLEOTIDE SEQUENCE</scope>
    <source>
        <strain evidence="2">CBS 168.71</strain>
    </source>
</reference>
<comment type="caution">
    <text evidence="2">The sequence shown here is derived from an EMBL/GenBank/DDBJ whole genome shotgun (WGS) entry which is preliminary data.</text>
</comment>
<name>A0AAE0HKX6_9PEZI</name>
<dbReference type="AlphaFoldDB" id="A0AAE0HKX6"/>
<feature type="transmembrane region" description="Helical" evidence="1">
    <location>
        <begin position="70"/>
        <end position="90"/>
    </location>
</feature>
<keyword evidence="1" id="KW-0472">Membrane</keyword>
<keyword evidence="1" id="KW-0812">Transmembrane</keyword>
<organism evidence="2 3">
    <name type="scientific">Chaetomium fimeti</name>
    <dbReference type="NCBI Taxonomy" id="1854472"/>
    <lineage>
        <taxon>Eukaryota</taxon>
        <taxon>Fungi</taxon>
        <taxon>Dikarya</taxon>
        <taxon>Ascomycota</taxon>
        <taxon>Pezizomycotina</taxon>
        <taxon>Sordariomycetes</taxon>
        <taxon>Sordariomycetidae</taxon>
        <taxon>Sordariales</taxon>
        <taxon>Chaetomiaceae</taxon>
        <taxon>Chaetomium</taxon>
    </lineage>
</organism>
<evidence type="ECO:0000256" key="1">
    <source>
        <dbReference type="SAM" id="Phobius"/>
    </source>
</evidence>
<evidence type="ECO:0000313" key="3">
    <source>
        <dbReference type="Proteomes" id="UP001278766"/>
    </source>
</evidence>
<dbReference type="EMBL" id="JAUEPN010000002">
    <property type="protein sequence ID" value="KAK3298453.1"/>
    <property type="molecule type" value="Genomic_DNA"/>
</dbReference>
<proteinExistence type="predicted"/>
<sequence length="91" mass="9980">MPDLTIHVVFLPLAPTLLTEPRILMGRDSGSVAPPCPIATNRDCLPRKREASAPPGLVCHAFHEAAESHLYVLDIFLPFSLLCAVAGFYYF</sequence>